<proteinExistence type="predicted"/>
<feature type="transmembrane region" description="Helical" evidence="5">
    <location>
        <begin position="190"/>
        <end position="206"/>
    </location>
</feature>
<dbReference type="PANTHER" id="PTHR35529:SF2">
    <property type="entry name" value="SPORULATION PROTEIN YTAF-RELATED"/>
    <property type="match status" value="1"/>
</dbReference>
<dbReference type="AlphaFoldDB" id="A0A4S2DMM2"/>
<dbReference type="RefSeq" id="WP_136004011.1">
    <property type="nucleotide sequence ID" value="NZ_SRYR01000001.1"/>
</dbReference>
<dbReference type="Proteomes" id="UP000306888">
    <property type="component" value="Unassembled WGS sequence"/>
</dbReference>
<dbReference type="NCBIfam" id="TIGR02840">
    <property type="entry name" value="spore_YtaF"/>
    <property type="match status" value="1"/>
</dbReference>
<keyword evidence="1" id="KW-1003">Cell membrane</keyword>
<feature type="transmembrane region" description="Helical" evidence="5">
    <location>
        <begin position="35"/>
        <end position="55"/>
    </location>
</feature>
<dbReference type="PANTHER" id="PTHR35529">
    <property type="entry name" value="MANGANESE EFFLUX PUMP MNTP-RELATED"/>
    <property type="match status" value="1"/>
</dbReference>
<reference evidence="6 7" key="1">
    <citation type="submission" date="2019-04" db="EMBL/GenBank/DDBJ databases">
        <title>Microbes associate with the intestines of laboratory mice.</title>
        <authorList>
            <person name="Navarre W."/>
            <person name="Wong E."/>
            <person name="Huang K."/>
            <person name="Tropini C."/>
            <person name="Ng K."/>
            <person name="Yu B."/>
        </authorList>
    </citation>
    <scope>NUCLEOTIDE SEQUENCE [LARGE SCALE GENOMIC DNA]</scope>
    <source>
        <strain evidence="6 7">NM50_B9-20</strain>
    </source>
</reference>
<evidence type="ECO:0000256" key="2">
    <source>
        <dbReference type="ARBA" id="ARBA00022692"/>
    </source>
</evidence>
<organism evidence="6 7">
    <name type="scientific">Clostridium sartagoforme</name>
    <dbReference type="NCBI Taxonomy" id="84031"/>
    <lineage>
        <taxon>Bacteria</taxon>
        <taxon>Bacillati</taxon>
        <taxon>Bacillota</taxon>
        <taxon>Clostridia</taxon>
        <taxon>Eubacteriales</taxon>
        <taxon>Clostridiaceae</taxon>
        <taxon>Clostridium</taxon>
    </lineage>
</organism>
<evidence type="ECO:0000256" key="5">
    <source>
        <dbReference type="SAM" id="Phobius"/>
    </source>
</evidence>
<evidence type="ECO:0000313" key="6">
    <source>
        <dbReference type="EMBL" id="TGY43577.1"/>
    </source>
</evidence>
<comment type="caution">
    <text evidence="6">The sequence shown here is derived from an EMBL/GenBank/DDBJ whole genome shotgun (WGS) entry which is preliminary data.</text>
</comment>
<keyword evidence="2 5" id="KW-0812">Transmembrane</keyword>
<feature type="transmembrane region" description="Helical" evidence="5">
    <location>
        <begin position="132"/>
        <end position="154"/>
    </location>
</feature>
<feature type="transmembrane region" description="Helical" evidence="5">
    <location>
        <begin position="6"/>
        <end position="23"/>
    </location>
</feature>
<feature type="transmembrane region" description="Helical" evidence="5">
    <location>
        <begin position="160"/>
        <end position="178"/>
    </location>
</feature>
<gene>
    <name evidence="6" type="primary">ytaF</name>
    <name evidence="6" type="ORF">E5347_01830</name>
</gene>
<accession>A0A4S2DMM2</accession>
<evidence type="ECO:0000256" key="4">
    <source>
        <dbReference type="ARBA" id="ARBA00023136"/>
    </source>
</evidence>
<keyword evidence="7" id="KW-1185">Reference proteome</keyword>
<dbReference type="InterPro" id="IPR003810">
    <property type="entry name" value="Mntp/YtaF"/>
</dbReference>
<protein>
    <submittedName>
        <fullName evidence="6">Sporulation membrane protein YtaF</fullName>
    </submittedName>
</protein>
<dbReference type="Pfam" id="PF02659">
    <property type="entry name" value="Mntp"/>
    <property type="match status" value="1"/>
</dbReference>
<evidence type="ECO:0000256" key="1">
    <source>
        <dbReference type="ARBA" id="ARBA00022475"/>
    </source>
</evidence>
<keyword evidence="4 5" id="KW-0472">Membrane</keyword>
<name>A0A4S2DMM2_9CLOT</name>
<evidence type="ECO:0000256" key="3">
    <source>
        <dbReference type="ARBA" id="ARBA00022989"/>
    </source>
</evidence>
<feature type="transmembrane region" description="Helical" evidence="5">
    <location>
        <begin position="61"/>
        <end position="81"/>
    </location>
</feature>
<evidence type="ECO:0000313" key="7">
    <source>
        <dbReference type="Proteomes" id="UP000306888"/>
    </source>
</evidence>
<dbReference type="OrthoDB" id="1650809at2"/>
<keyword evidence="3 5" id="KW-1133">Transmembrane helix</keyword>
<dbReference type="InterPro" id="IPR014205">
    <property type="entry name" value="Spore_YtaF"/>
</dbReference>
<dbReference type="EMBL" id="SRYR01000001">
    <property type="protein sequence ID" value="TGY43577.1"/>
    <property type="molecule type" value="Genomic_DNA"/>
</dbReference>
<sequence length="207" mass="23117">MFEALILVLSVSIDSFLASISYGTSKIKIPLRSALIIDIISSSMLGISLIIGGILQNYISLNIAKVISFVVLFFLGFYRLFESLLKSYINKKSKEVSPFKFKLFDFNFVLQVYANEIKADFDKSKNLSSKEAIYLAFALSLDSLAVGFGSSLVTINYIEVFIFSLIIGLIVILFGSYLGKKFVDITNFNLSWLSGLMLIILAFLRAF</sequence>